<feature type="domain" description="NAD-dependent epimerase/dehydratase" evidence="1">
    <location>
        <begin position="10"/>
        <end position="235"/>
    </location>
</feature>
<dbReference type="SUPFAM" id="SSF51735">
    <property type="entry name" value="NAD(P)-binding Rossmann-fold domains"/>
    <property type="match status" value="1"/>
</dbReference>
<reference evidence="2 3" key="1">
    <citation type="submission" date="2014-02" db="EMBL/GenBank/DDBJ databases">
        <title>The small core and large imbalanced accessory genome model reveals a collaborative survival strategy of Sorangium cellulosum strains in nature.</title>
        <authorList>
            <person name="Han K."/>
            <person name="Peng R."/>
            <person name="Blom J."/>
            <person name="Li Y.-Z."/>
        </authorList>
    </citation>
    <scope>NUCLEOTIDE SEQUENCE [LARGE SCALE GENOMIC DNA]</scope>
    <source>
        <strain evidence="2 3">So0011-07</strain>
    </source>
</reference>
<dbReference type="InterPro" id="IPR050177">
    <property type="entry name" value="Lipid_A_modif_metabolic_enz"/>
</dbReference>
<dbReference type="Proteomes" id="UP000075635">
    <property type="component" value="Unassembled WGS sequence"/>
</dbReference>
<feature type="non-terminal residue" evidence="2">
    <location>
        <position position="1"/>
    </location>
</feature>
<proteinExistence type="predicted"/>
<dbReference type="InterPro" id="IPR001509">
    <property type="entry name" value="Epimerase_deHydtase"/>
</dbReference>
<protein>
    <recommendedName>
        <fullName evidence="1">NAD-dependent epimerase/dehydratase domain-containing protein</fullName>
    </recommendedName>
</protein>
<name>A0A150RZA5_SORCE</name>
<dbReference type="InterPro" id="IPR036291">
    <property type="entry name" value="NAD(P)-bd_dom_sf"/>
</dbReference>
<dbReference type="Pfam" id="PF01370">
    <property type="entry name" value="Epimerase"/>
    <property type="match status" value="1"/>
</dbReference>
<dbReference type="Gene3D" id="3.40.50.720">
    <property type="entry name" value="NAD(P)-binding Rossmann-like Domain"/>
    <property type="match status" value="1"/>
</dbReference>
<dbReference type="PANTHER" id="PTHR43245:SF52">
    <property type="entry name" value="NAD-DEPENDENT EPIMERASE_DEHYDRATASE"/>
    <property type="match status" value="1"/>
</dbReference>
<comment type="caution">
    <text evidence="2">The sequence shown here is derived from an EMBL/GenBank/DDBJ whole genome shotgun (WGS) entry which is preliminary data.</text>
</comment>
<evidence type="ECO:0000313" key="2">
    <source>
        <dbReference type="EMBL" id="KYF85529.1"/>
    </source>
</evidence>
<sequence length="332" mass="36176">SSAPRGRVVALTGAASFLGRNLIGILEEDPRIARVVAIDIKPPDTGGAKLRLHTVDLTAPASEERVAAVLAAEQVDTLVHLCFLSSPTPATAWAHELESVGTMHLLHGARQASLRKLILWSQTILYGAHPTNPNFLTEKHPLRADPEERFFADKMAAEREFNAFGARAKGTTVTILRTAPILGPTVQNYLTRFLARRLVMTMLGFDPLWQFIHEVDAIAAFKLAIDSDFPGTFNIVGDGVLPLSTIVRLAGRTPLPVLHSAAGPLVSALWAAHAAIAPPSFLRYLRYLCVADGEKAARVMGFRPVYTTREALLDFTSAQRLRDVRLLQETPA</sequence>
<gene>
    <name evidence="2" type="ORF">BE17_00580</name>
</gene>
<dbReference type="AlphaFoldDB" id="A0A150RZA5"/>
<organism evidence="2 3">
    <name type="scientific">Sorangium cellulosum</name>
    <name type="common">Polyangium cellulosum</name>
    <dbReference type="NCBI Taxonomy" id="56"/>
    <lineage>
        <taxon>Bacteria</taxon>
        <taxon>Pseudomonadati</taxon>
        <taxon>Myxococcota</taxon>
        <taxon>Polyangia</taxon>
        <taxon>Polyangiales</taxon>
        <taxon>Polyangiaceae</taxon>
        <taxon>Sorangium</taxon>
    </lineage>
</organism>
<evidence type="ECO:0000313" key="3">
    <source>
        <dbReference type="Proteomes" id="UP000075635"/>
    </source>
</evidence>
<dbReference type="EMBL" id="JEMB01001684">
    <property type="protein sequence ID" value="KYF85529.1"/>
    <property type="molecule type" value="Genomic_DNA"/>
</dbReference>
<evidence type="ECO:0000259" key="1">
    <source>
        <dbReference type="Pfam" id="PF01370"/>
    </source>
</evidence>
<dbReference type="PANTHER" id="PTHR43245">
    <property type="entry name" value="BIFUNCTIONAL POLYMYXIN RESISTANCE PROTEIN ARNA"/>
    <property type="match status" value="1"/>
</dbReference>
<accession>A0A150RZA5</accession>